<gene>
    <name evidence="2" type="ORF">GT037_002794</name>
</gene>
<feature type="region of interest" description="Disordered" evidence="1">
    <location>
        <begin position="88"/>
        <end position="108"/>
    </location>
</feature>
<evidence type="ECO:0000313" key="2">
    <source>
        <dbReference type="EMBL" id="KAF7679046.1"/>
    </source>
</evidence>
<feature type="region of interest" description="Disordered" evidence="1">
    <location>
        <begin position="262"/>
        <end position="292"/>
    </location>
</feature>
<reference evidence="2" key="2">
    <citation type="submission" date="2020-08" db="EMBL/GenBank/DDBJ databases">
        <title>Draft Genome Sequence of Cumin Blight Pathogen Alternaria burnsii.</title>
        <authorList>
            <person name="Feng Z."/>
        </authorList>
    </citation>
    <scope>NUCLEOTIDE SEQUENCE</scope>
    <source>
        <strain evidence="2">CBS107.38</strain>
    </source>
</reference>
<organism evidence="2 3">
    <name type="scientific">Alternaria burnsii</name>
    <dbReference type="NCBI Taxonomy" id="1187904"/>
    <lineage>
        <taxon>Eukaryota</taxon>
        <taxon>Fungi</taxon>
        <taxon>Dikarya</taxon>
        <taxon>Ascomycota</taxon>
        <taxon>Pezizomycotina</taxon>
        <taxon>Dothideomycetes</taxon>
        <taxon>Pleosporomycetidae</taxon>
        <taxon>Pleosporales</taxon>
        <taxon>Pleosporineae</taxon>
        <taxon>Pleosporaceae</taxon>
        <taxon>Alternaria</taxon>
        <taxon>Alternaria sect. Alternaria</taxon>
    </lineage>
</organism>
<dbReference type="RefSeq" id="XP_038789119.1">
    <property type="nucleotide sequence ID" value="XM_038927841.1"/>
</dbReference>
<reference evidence="2" key="1">
    <citation type="submission" date="2020-01" db="EMBL/GenBank/DDBJ databases">
        <authorList>
            <person name="Feng Z.H.Z."/>
        </authorList>
    </citation>
    <scope>NUCLEOTIDE SEQUENCE</scope>
    <source>
        <strain evidence="2">CBS107.38</strain>
    </source>
</reference>
<feature type="region of interest" description="Disordered" evidence="1">
    <location>
        <begin position="456"/>
        <end position="483"/>
    </location>
</feature>
<protein>
    <submittedName>
        <fullName evidence="2">Uncharacterized protein</fullName>
    </submittedName>
</protein>
<dbReference type="Proteomes" id="UP000596902">
    <property type="component" value="Unassembled WGS sequence"/>
</dbReference>
<keyword evidence="3" id="KW-1185">Reference proteome</keyword>
<dbReference type="AlphaFoldDB" id="A0A8H7EIB0"/>
<dbReference type="EMBL" id="JAAABM010000003">
    <property type="protein sequence ID" value="KAF7679046.1"/>
    <property type="molecule type" value="Genomic_DNA"/>
</dbReference>
<dbReference type="GeneID" id="62201019"/>
<evidence type="ECO:0000256" key="1">
    <source>
        <dbReference type="SAM" id="MobiDB-lite"/>
    </source>
</evidence>
<feature type="compositionally biased region" description="Polar residues" evidence="1">
    <location>
        <begin position="401"/>
        <end position="410"/>
    </location>
</feature>
<feature type="compositionally biased region" description="Acidic residues" evidence="1">
    <location>
        <begin position="412"/>
        <end position="427"/>
    </location>
</feature>
<name>A0A8H7EIB0_9PLEO</name>
<proteinExistence type="predicted"/>
<evidence type="ECO:0000313" key="3">
    <source>
        <dbReference type="Proteomes" id="UP000596902"/>
    </source>
</evidence>
<feature type="region of interest" description="Disordered" evidence="1">
    <location>
        <begin position="308"/>
        <end position="427"/>
    </location>
</feature>
<sequence length="590" mass="66247">MSFIPKEEKDHFSDFSKFYSVKFGEKNPPFDAVGLATWRFLLEGELGQPSLKAQSLRYVIDSIEQQTAQVLSDRKNLQSLVDEASVEDVQPKNKDVTSRDSCRGSDHGLNGENLEDGFGWTIGKRNADIWSLDCIQAWEDFTASLDYQSENQGAVRSFSGSTYDSVAEGTLQSMADLYSSHTFSSNQYSNIPWNSAQDVSALSIDDITPVTPTVESFYRQKTGTPHMSLNCTYHFFFSHYIFNETASHLLYKQSRKISHHIKYSRKKRYDMPKSAPKSKNPVGRPRKDGLPAGYYKHKKVAQAHSTALNAAASEGTEQIERRPRCRPRKHDTLSGSKWVAKASATAPVVQPAPQTASGDSLSLSPSLLPSWNIPSKKNIDTRHKPKAGSFTDPGIDDSYDTHVSTPSGTATEFDDDTDERDGDTEDTDMEMLRLEGTERILSRYRLDEQRKMFPLVEAEDDPPTEEELKVQAQTEEQRREASHQRQKKMCEAHDCSNPNCRLNHVRRANLDFFLQGLDQRISQLDELTSQLHEFGEAVAETAAPIRDVTAVEGGAPSAYVMETEPNHESEFETLFSAIMQGRVEEPDTSA</sequence>
<comment type="caution">
    <text evidence="2">The sequence shown here is derived from an EMBL/GenBank/DDBJ whole genome shotgun (WGS) entry which is preliminary data.</text>
</comment>
<accession>A0A8H7EIB0</accession>
<feature type="compositionally biased region" description="Basic and acidic residues" evidence="1">
    <location>
        <begin position="89"/>
        <end position="106"/>
    </location>
</feature>
<feature type="compositionally biased region" description="Low complexity" evidence="1">
    <location>
        <begin position="360"/>
        <end position="370"/>
    </location>
</feature>